<sequence length="653" mass="73565">MDASAPRPDLVIGIDFGMTCTGVAYCNVATGSENVRHIQKWPGRMQANENKVPTLLIYPPNSQTPSSWGFLAETAQEGNNSEHEIREWFKIMLDEHLLEKMQSKAEDPARLPTMKDVQKWYTDYFQLLYRTIEARLRGELASRWEDATIEFIFSVPTTWKPVPTVERFRNIILAAGFGSCPKHTATIGLTEAEAAAVHTARSMPGIFKNNEILFVCDVGGGTTDLSVFRIKDSAGATIGAAQLDSLFENEVLRRLQICDDLEPMGLADINQAAFEMRISKEYQNAKCDYGSEESLADTETFAVRIPKLDRSYVNQEHDIEGGDMHFRRDDLKVFFDTQVVKLFDMMDKQLTRVREKFPGEQVAHLVLSGGLGHSAYIEKCLRSRYAFGNHLHPNAESMQIRIAPDPQMVVCKGNVADRVQKLKTGRSVLGWRCCRASYGTTCKVLYSPANPSHFGLRTEVDPFDKKTYVTNYIDWFSEPVSNDAPIVKCFQRKCPPASPQNPNPTRIFPTEVISNCRSICKIESDFTSVPLSVFKLKNRHWWNRGPKYHRINYVVKVNMGPADISFELWHDGVKLSKDKPIKVEWQESAPPDPSLVAVAPDLPMSGLPAVGTGQQRRSKMNLNTDFHGTNGRWVEDKSGIRSQVVSQNGSTVW</sequence>
<dbReference type="Gene3D" id="3.30.420.40">
    <property type="match status" value="2"/>
</dbReference>
<dbReference type="OrthoDB" id="2394218at2759"/>
<dbReference type="PANTHER" id="PTHR42749">
    <property type="entry name" value="CELL SHAPE-DETERMINING PROTEIN MREB"/>
    <property type="match status" value="1"/>
</dbReference>
<proteinExistence type="predicted"/>
<dbReference type="GeneID" id="19401833"/>
<organism evidence="1 2">
    <name type="scientific">Exserohilum turcicum (strain 28A)</name>
    <name type="common">Northern leaf blight fungus</name>
    <name type="synonym">Setosphaeria turcica</name>
    <dbReference type="NCBI Taxonomy" id="671987"/>
    <lineage>
        <taxon>Eukaryota</taxon>
        <taxon>Fungi</taxon>
        <taxon>Dikarya</taxon>
        <taxon>Ascomycota</taxon>
        <taxon>Pezizomycotina</taxon>
        <taxon>Dothideomycetes</taxon>
        <taxon>Pleosporomycetidae</taxon>
        <taxon>Pleosporales</taxon>
        <taxon>Pleosporineae</taxon>
        <taxon>Pleosporaceae</taxon>
        <taxon>Exserohilum</taxon>
    </lineage>
</organism>
<evidence type="ECO:0000313" key="1">
    <source>
        <dbReference type="EMBL" id="EOA91428.1"/>
    </source>
</evidence>
<dbReference type="InterPro" id="IPR043129">
    <property type="entry name" value="ATPase_NBD"/>
</dbReference>
<dbReference type="Proteomes" id="UP000016935">
    <property type="component" value="Unassembled WGS sequence"/>
</dbReference>
<keyword evidence="2" id="KW-1185">Reference proteome</keyword>
<dbReference type="EMBL" id="KB908481">
    <property type="protein sequence ID" value="EOA91428.1"/>
    <property type="molecule type" value="Genomic_DNA"/>
</dbReference>
<name>R0KEY9_EXST2</name>
<dbReference type="STRING" id="671987.R0KEY9"/>
<dbReference type="Gene3D" id="3.90.640.10">
    <property type="entry name" value="Actin, Chain A, domain 4"/>
    <property type="match status" value="1"/>
</dbReference>
<protein>
    <submittedName>
        <fullName evidence="1">Uncharacterized protein</fullName>
    </submittedName>
</protein>
<dbReference type="CDD" id="cd10170">
    <property type="entry name" value="ASKHA_NBD_HSP70"/>
    <property type="match status" value="1"/>
</dbReference>
<dbReference type="PANTHER" id="PTHR42749:SF1">
    <property type="entry name" value="CELL SHAPE-DETERMINING PROTEIN MREB"/>
    <property type="match status" value="1"/>
</dbReference>
<evidence type="ECO:0000313" key="2">
    <source>
        <dbReference type="Proteomes" id="UP000016935"/>
    </source>
</evidence>
<reference evidence="1 2" key="1">
    <citation type="journal article" date="2012" name="PLoS Pathog.">
        <title>Diverse lifestyles and strategies of plant pathogenesis encoded in the genomes of eighteen Dothideomycetes fungi.</title>
        <authorList>
            <person name="Ohm R.A."/>
            <person name="Feau N."/>
            <person name="Henrissat B."/>
            <person name="Schoch C.L."/>
            <person name="Horwitz B.A."/>
            <person name="Barry K.W."/>
            <person name="Condon B.J."/>
            <person name="Copeland A.C."/>
            <person name="Dhillon B."/>
            <person name="Glaser F."/>
            <person name="Hesse C.N."/>
            <person name="Kosti I."/>
            <person name="LaButti K."/>
            <person name="Lindquist E.A."/>
            <person name="Lucas S."/>
            <person name="Salamov A.A."/>
            <person name="Bradshaw R.E."/>
            <person name="Ciuffetti L."/>
            <person name="Hamelin R.C."/>
            <person name="Kema G.H.J."/>
            <person name="Lawrence C."/>
            <person name="Scott J.A."/>
            <person name="Spatafora J.W."/>
            <person name="Turgeon B.G."/>
            <person name="de Wit P.J.G.M."/>
            <person name="Zhong S."/>
            <person name="Goodwin S.B."/>
            <person name="Grigoriev I.V."/>
        </authorList>
    </citation>
    <scope>NUCLEOTIDE SEQUENCE [LARGE SCALE GENOMIC DNA]</scope>
    <source>
        <strain evidence="2">28A</strain>
    </source>
</reference>
<dbReference type="AlphaFoldDB" id="R0KEY9"/>
<accession>R0KEY9</accession>
<dbReference type="RefSeq" id="XP_008020051.1">
    <property type="nucleotide sequence ID" value="XM_008021860.1"/>
</dbReference>
<reference evidence="1 2" key="2">
    <citation type="journal article" date="2013" name="PLoS Genet.">
        <title>Comparative genome structure, secondary metabolite, and effector coding capacity across Cochliobolus pathogens.</title>
        <authorList>
            <person name="Condon B.J."/>
            <person name="Leng Y."/>
            <person name="Wu D."/>
            <person name="Bushley K.E."/>
            <person name="Ohm R.A."/>
            <person name="Otillar R."/>
            <person name="Martin J."/>
            <person name="Schackwitz W."/>
            <person name="Grimwood J."/>
            <person name="MohdZainudin N."/>
            <person name="Xue C."/>
            <person name="Wang R."/>
            <person name="Manning V.A."/>
            <person name="Dhillon B."/>
            <person name="Tu Z.J."/>
            <person name="Steffenson B.J."/>
            <person name="Salamov A."/>
            <person name="Sun H."/>
            <person name="Lowry S."/>
            <person name="LaButti K."/>
            <person name="Han J."/>
            <person name="Copeland A."/>
            <person name="Lindquist E."/>
            <person name="Barry K."/>
            <person name="Schmutz J."/>
            <person name="Baker S.E."/>
            <person name="Ciuffetti L.M."/>
            <person name="Grigoriev I.V."/>
            <person name="Zhong S."/>
            <person name="Turgeon B.G."/>
        </authorList>
    </citation>
    <scope>NUCLEOTIDE SEQUENCE [LARGE SCALE GENOMIC DNA]</scope>
    <source>
        <strain evidence="2">28A</strain>
    </source>
</reference>
<dbReference type="HOGENOM" id="CLU_009958_3_0_1"/>
<dbReference type="SUPFAM" id="SSF53067">
    <property type="entry name" value="Actin-like ATPase domain"/>
    <property type="match status" value="2"/>
</dbReference>
<dbReference type="eggNOG" id="ENOG502SM4S">
    <property type="taxonomic scope" value="Eukaryota"/>
</dbReference>
<gene>
    <name evidence="1" type="ORF">SETTUDRAFT_18122</name>
</gene>